<proteinExistence type="predicted"/>
<sequence>MIKTAKEARLLAKMNGYREVKRLYPQYIGSIQQAANKGKYVLEVHGPFTCQEEEAIESLKEKGFTVTKHTDVYDDICCEDVYYRISWKEHKSPWQRIKEWFC</sequence>
<evidence type="ECO:0008006" key="3">
    <source>
        <dbReference type="Google" id="ProtNLM"/>
    </source>
</evidence>
<accession>A0ABW7DPX2</accession>
<reference evidence="1 2" key="1">
    <citation type="submission" date="2024-10" db="EMBL/GenBank/DDBJ databases">
        <authorList>
            <person name="Sang B.-I."/>
            <person name="Prabhaharan D."/>
        </authorList>
    </citation>
    <scope>NUCLEOTIDE SEQUENCE [LARGE SCALE GENOMIC DNA]</scope>
    <source>
        <strain evidence="1 2">MH</strain>
    </source>
</reference>
<organism evidence="1 2">
    <name type="scientific">Megasphaera hexanoica</name>
    <dbReference type="NCBI Taxonomy" id="1675036"/>
    <lineage>
        <taxon>Bacteria</taxon>
        <taxon>Bacillati</taxon>
        <taxon>Bacillota</taxon>
        <taxon>Negativicutes</taxon>
        <taxon>Veillonellales</taxon>
        <taxon>Veillonellaceae</taxon>
        <taxon>Megasphaera</taxon>
    </lineage>
</organism>
<evidence type="ECO:0000313" key="1">
    <source>
        <dbReference type="EMBL" id="MFG6273093.1"/>
    </source>
</evidence>
<dbReference type="RefSeq" id="WP_162816270.1">
    <property type="nucleotide sequence ID" value="NZ_CP011940.1"/>
</dbReference>
<name>A0ABW7DPX2_9FIRM</name>
<evidence type="ECO:0000313" key="2">
    <source>
        <dbReference type="Proteomes" id="UP001605989"/>
    </source>
</evidence>
<protein>
    <recommendedName>
        <fullName evidence="3">Phage protein</fullName>
    </recommendedName>
</protein>
<dbReference type="Proteomes" id="UP001605989">
    <property type="component" value="Unassembled WGS sequence"/>
</dbReference>
<dbReference type="EMBL" id="JBIEKR010000006">
    <property type="protein sequence ID" value="MFG6273093.1"/>
    <property type="molecule type" value="Genomic_DNA"/>
</dbReference>
<gene>
    <name evidence="1" type="ORF">ACGTZG_07810</name>
</gene>
<comment type="caution">
    <text evidence="1">The sequence shown here is derived from an EMBL/GenBank/DDBJ whole genome shotgun (WGS) entry which is preliminary data.</text>
</comment>
<keyword evidence="2" id="KW-1185">Reference proteome</keyword>